<keyword evidence="5" id="KW-1185">Reference proteome</keyword>
<dbReference type="Proteomes" id="UP001321453">
    <property type="component" value="Unassembled WGS sequence"/>
</dbReference>
<feature type="compositionally biased region" description="Polar residues" evidence="1">
    <location>
        <begin position="1"/>
        <end position="11"/>
    </location>
</feature>
<dbReference type="CDD" id="cd11614">
    <property type="entry name" value="SAF_CpaB_FlgA_like"/>
    <property type="match status" value="1"/>
</dbReference>
<keyword evidence="2" id="KW-0812">Transmembrane</keyword>
<reference evidence="4 5" key="1">
    <citation type="submission" date="2023-06" db="EMBL/GenBank/DDBJ databases">
        <title>Cellulomonas sp. MW9 Whole genome sequence.</title>
        <authorList>
            <person name="Park S."/>
        </authorList>
    </citation>
    <scope>NUCLEOTIDE SEQUENCE [LARGE SCALE GENOMIC DNA]</scope>
    <source>
        <strain evidence="4 5">MW9</strain>
    </source>
</reference>
<dbReference type="RefSeq" id="WP_289446542.1">
    <property type="nucleotide sequence ID" value="NZ_JAUCGR010000002.1"/>
</dbReference>
<dbReference type="Pfam" id="PF08666">
    <property type="entry name" value="SAF"/>
    <property type="match status" value="1"/>
</dbReference>
<keyword evidence="2" id="KW-0472">Membrane</keyword>
<organism evidence="4 5">
    <name type="scientific">Cellulomonas edaphi</name>
    <dbReference type="NCBI Taxonomy" id="3053468"/>
    <lineage>
        <taxon>Bacteria</taxon>
        <taxon>Bacillati</taxon>
        <taxon>Actinomycetota</taxon>
        <taxon>Actinomycetes</taxon>
        <taxon>Micrococcales</taxon>
        <taxon>Cellulomonadaceae</taxon>
        <taxon>Cellulomonas</taxon>
    </lineage>
</organism>
<feature type="region of interest" description="Disordered" evidence="1">
    <location>
        <begin position="1"/>
        <end position="39"/>
    </location>
</feature>
<evidence type="ECO:0000256" key="1">
    <source>
        <dbReference type="SAM" id="MobiDB-lite"/>
    </source>
</evidence>
<accession>A0ABT7S6M7</accession>
<keyword evidence="2" id="KW-1133">Transmembrane helix</keyword>
<feature type="transmembrane region" description="Helical" evidence="2">
    <location>
        <begin position="46"/>
        <end position="68"/>
    </location>
</feature>
<feature type="compositionally biased region" description="Basic and acidic residues" evidence="1">
    <location>
        <begin position="13"/>
        <end position="23"/>
    </location>
</feature>
<dbReference type="InterPro" id="IPR013974">
    <property type="entry name" value="SAF"/>
</dbReference>
<dbReference type="SMART" id="SM00858">
    <property type="entry name" value="SAF"/>
    <property type="match status" value="1"/>
</dbReference>
<evidence type="ECO:0000313" key="5">
    <source>
        <dbReference type="Proteomes" id="UP001321453"/>
    </source>
</evidence>
<evidence type="ECO:0000256" key="2">
    <source>
        <dbReference type="SAM" id="Phobius"/>
    </source>
</evidence>
<proteinExistence type="predicted"/>
<name>A0ABT7S6M7_9CELL</name>
<dbReference type="EMBL" id="JAUCGR010000002">
    <property type="protein sequence ID" value="MDM7831260.1"/>
    <property type="molecule type" value="Genomic_DNA"/>
</dbReference>
<sequence>MTTNTGTTPQDGVTDRRRTREARGLAPAAGVGTGDRLPKAPRERRPLLAVLAVLLIVGGAAIAGLVALRQDSRVPVLALARDVSAGAQITSGDLVTTSVASEGTSLISADSKDAVVGQYARVSLVGGQLLDTTMLVESAPLQPGSVAVGASLADGRVPASGLEAGDVVQLVQVVDGEGTVLVPDARVSSVREGDSSSGGTVATFIVDASAGPKVAAVAADGSLAATLVSRGAPVGEDD</sequence>
<gene>
    <name evidence="4" type="ORF">QRT05_07930</name>
</gene>
<evidence type="ECO:0000313" key="4">
    <source>
        <dbReference type="EMBL" id="MDM7831260.1"/>
    </source>
</evidence>
<protein>
    <submittedName>
        <fullName evidence="4">SAF domain-containing protein</fullName>
    </submittedName>
</protein>
<evidence type="ECO:0000259" key="3">
    <source>
        <dbReference type="SMART" id="SM00858"/>
    </source>
</evidence>
<comment type="caution">
    <text evidence="4">The sequence shown here is derived from an EMBL/GenBank/DDBJ whole genome shotgun (WGS) entry which is preliminary data.</text>
</comment>
<feature type="domain" description="SAF" evidence="3">
    <location>
        <begin position="74"/>
        <end position="136"/>
    </location>
</feature>